<dbReference type="PANTHER" id="PTHR12526:SF572">
    <property type="entry name" value="BLL5144 PROTEIN"/>
    <property type="match status" value="1"/>
</dbReference>
<protein>
    <submittedName>
        <fullName evidence="3">Glycosyl transferase family 1</fullName>
    </submittedName>
</protein>
<dbReference type="InterPro" id="IPR028098">
    <property type="entry name" value="Glyco_trans_4-like_N"/>
</dbReference>
<keyword evidence="4" id="KW-1185">Reference proteome</keyword>
<dbReference type="InterPro" id="IPR001296">
    <property type="entry name" value="Glyco_trans_1"/>
</dbReference>
<dbReference type="Pfam" id="PF00534">
    <property type="entry name" value="Glycos_transf_1"/>
    <property type="match status" value="1"/>
</dbReference>
<gene>
    <name evidence="3" type="ORF">BSL82_02110</name>
</gene>
<dbReference type="STRING" id="1921510.BSL82_02110"/>
<dbReference type="GO" id="GO:0005975">
    <property type="term" value="P:carbohydrate metabolic process"/>
    <property type="evidence" value="ECO:0007669"/>
    <property type="project" value="InterPro"/>
</dbReference>
<sequence length="759" mass="83736">MTRSDNRVPQTSKIALIGNYLPRKCGIATFTTDTRNGLIERFPAVDVDVYAMEDLGERRDYPPEVAGVIRQNEISDYFAAAQQINDSGADVVWLQHEYGIFGGSAGGMILQMLDRVAAPLVVTLHTILSHPDADQRRVMEAILRRASRIIVMTEKGRTLLEQVHGVNPSRVAVIPHGIPDRPLTDPEEYKARFGFAGRKVLLTFGLLSPNKGIETVIEALPAVAERHPDVLYVILGATHPHLVANEGESYRDRLAARAAELGVSENVCFINAFVETGTLLDYLAAADVYVTPYLNEAQITSGTLSYAMGVGKPVISTPYWHAAELLADDHGRLVPFGDTAGFAAAITSLFDHPSLREILRSRAYARGRTMIWPRVSERVMVELDHAAGEKPAQLRPFPPMEREEVLPPNLAAVRRLSDGCGILQHGLYRVPNRDHGYCVDDNARALILMHQISGEMAAEADALATTYASFVQYAWNGETQRFRNFMGFDRLWCEEVGSEDSGGRALWAIGVTAAQARQLDLRIWASSLYDQAAGMALELNYPRARGFAMLGAASMLAAHPDHELSLRILREFGDYLRGLLVQNRREGWYWFEDNLSYDNARLPEALLRAGMALGSDGMIADGLATLEWLKEMQTAPAGHFRAVGTASFGRTMRKPMPFDQQPLEAAAMIDAASAAFEATGEKRWVDEAAHVYAWYLGENDLRLPICTRDDGGCYDGLMPDRVNLNQGAESVISFQLACCAMQRLKAGFRAVPAERLAAE</sequence>
<dbReference type="KEGG" id="sphj:BSL82_02110"/>
<evidence type="ECO:0000259" key="2">
    <source>
        <dbReference type="Pfam" id="PF13439"/>
    </source>
</evidence>
<dbReference type="Proteomes" id="UP000182063">
    <property type="component" value="Chromosome"/>
</dbReference>
<accession>A0A1L3ZRI6</accession>
<dbReference type="PANTHER" id="PTHR12526">
    <property type="entry name" value="GLYCOSYLTRANSFERASE"/>
    <property type="match status" value="1"/>
</dbReference>
<dbReference type="SUPFAM" id="SSF48208">
    <property type="entry name" value="Six-hairpin glycosidases"/>
    <property type="match status" value="1"/>
</dbReference>
<dbReference type="Pfam" id="PF13439">
    <property type="entry name" value="Glyco_transf_4"/>
    <property type="match status" value="1"/>
</dbReference>
<evidence type="ECO:0000313" key="4">
    <source>
        <dbReference type="Proteomes" id="UP000182063"/>
    </source>
</evidence>
<dbReference type="InterPro" id="IPR008928">
    <property type="entry name" value="6-hairpin_glycosidase_sf"/>
</dbReference>
<feature type="domain" description="Glycosyl transferase family 1" evidence="1">
    <location>
        <begin position="188"/>
        <end position="365"/>
    </location>
</feature>
<organism evidence="3 4">
    <name type="scientific">Tardibacter chloracetimidivorans</name>
    <dbReference type="NCBI Taxonomy" id="1921510"/>
    <lineage>
        <taxon>Bacteria</taxon>
        <taxon>Pseudomonadati</taxon>
        <taxon>Pseudomonadota</taxon>
        <taxon>Alphaproteobacteria</taxon>
        <taxon>Sphingomonadales</taxon>
        <taxon>Sphingomonadaceae</taxon>
        <taxon>Tardibacter</taxon>
    </lineage>
</organism>
<evidence type="ECO:0000259" key="1">
    <source>
        <dbReference type="Pfam" id="PF00534"/>
    </source>
</evidence>
<name>A0A1L3ZRI6_9SPHN</name>
<dbReference type="SUPFAM" id="SSF53756">
    <property type="entry name" value="UDP-Glycosyltransferase/glycogen phosphorylase"/>
    <property type="match status" value="1"/>
</dbReference>
<dbReference type="OrthoDB" id="9765330at2"/>
<dbReference type="AlphaFoldDB" id="A0A1L3ZRI6"/>
<reference evidence="4" key="1">
    <citation type="submission" date="2016-11" db="EMBL/GenBank/DDBJ databases">
        <title>Complete Genome Sequence of alachlor-degrading Sphingomonas sp. strain JJ-A5.</title>
        <authorList>
            <person name="Lee H."/>
            <person name="Ka J.-O."/>
        </authorList>
    </citation>
    <scope>NUCLEOTIDE SEQUENCE [LARGE SCALE GENOMIC DNA]</scope>
    <source>
        <strain evidence="4">JJ-A5</strain>
    </source>
</reference>
<dbReference type="RefSeq" id="WP_072595820.1">
    <property type="nucleotide sequence ID" value="NZ_CP018221.1"/>
</dbReference>
<keyword evidence="3" id="KW-0808">Transferase</keyword>
<dbReference type="Gene3D" id="3.40.50.2000">
    <property type="entry name" value="Glycogen Phosphorylase B"/>
    <property type="match status" value="2"/>
</dbReference>
<evidence type="ECO:0000313" key="3">
    <source>
        <dbReference type="EMBL" id="API58244.1"/>
    </source>
</evidence>
<feature type="domain" description="Glycosyltransferase subfamily 4-like N-terminal" evidence="2">
    <location>
        <begin position="26"/>
        <end position="179"/>
    </location>
</feature>
<dbReference type="GO" id="GO:0016757">
    <property type="term" value="F:glycosyltransferase activity"/>
    <property type="evidence" value="ECO:0007669"/>
    <property type="project" value="InterPro"/>
</dbReference>
<dbReference type="EMBL" id="CP018221">
    <property type="protein sequence ID" value="API58244.1"/>
    <property type="molecule type" value="Genomic_DNA"/>
</dbReference>
<proteinExistence type="predicted"/>
<dbReference type="CDD" id="cd03822">
    <property type="entry name" value="GT4_mannosyltransferase-like"/>
    <property type="match status" value="1"/>
</dbReference>